<accession>A0ABV3Q7T5</accession>
<reference evidence="1 2" key="1">
    <citation type="journal article" date="1979" name="Int. J. Syst. Evol. Microbiol.">
        <title>Bacillus globisporus subsp. marinus subsp. nov.</title>
        <authorList>
            <person name="Liu H."/>
        </authorList>
    </citation>
    <scope>NUCLEOTIDE SEQUENCE [LARGE SCALE GENOMIC DNA]</scope>
    <source>
        <strain evidence="1 2">DSM 1297</strain>
    </source>
</reference>
<name>A0ABV3Q7T5_9BACL</name>
<proteinExistence type="predicted"/>
<organism evidence="1 2">
    <name type="scientific">Jeotgalibacillus marinus</name>
    <dbReference type="NCBI Taxonomy" id="86667"/>
    <lineage>
        <taxon>Bacteria</taxon>
        <taxon>Bacillati</taxon>
        <taxon>Bacillota</taxon>
        <taxon>Bacilli</taxon>
        <taxon>Bacillales</taxon>
        <taxon>Caryophanaceae</taxon>
        <taxon>Jeotgalibacillus</taxon>
    </lineage>
</organism>
<sequence length="43" mass="5067">MKLTKRFAAYHKPNNFEKYIFEGYEKQEGRGSESMNTGTHLRA</sequence>
<protein>
    <submittedName>
        <fullName evidence="1">Uncharacterized protein</fullName>
    </submittedName>
</protein>
<evidence type="ECO:0000313" key="2">
    <source>
        <dbReference type="Proteomes" id="UP001556040"/>
    </source>
</evidence>
<comment type="caution">
    <text evidence="1">The sequence shown here is derived from an EMBL/GenBank/DDBJ whole genome shotgun (WGS) entry which is preliminary data.</text>
</comment>
<dbReference type="Proteomes" id="UP001556040">
    <property type="component" value="Unassembled WGS sequence"/>
</dbReference>
<dbReference type="EMBL" id="JBFMIA010000063">
    <property type="protein sequence ID" value="MEW9503440.1"/>
    <property type="molecule type" value="Genomic_DNA"/>
</dbReference>
<dbReference type="RefSeq" id="WP_367780922.1">
    <property type="nucleotide sequence ID" value="NZ_JBFMIA010000063.1"/>
</dbReference>
<keyword evidence="2" id="KW-1185">Reference proteome</keyword>
<evidence type="ECO:0000313" key="1">
    <source>
        <dbReference type="EMBL" id="MEW9503440.1"/>
    </source>
</evidence>
<gene>
    <name evidence="1" type="ORF">AB1471_16930</name>
</gene>